<proteinExistence type="predicted"/>
<evidence type="ECO:0000313" key="2">
    <source>
        <dbReference type="Proteomes" id="UP000265520"/>
    </source>
</evidence>
<feature type="non-terminal residue" evidence="1">
    <location>
        <position position="27"/>
    </location>
</feature>
<name>A0A392UBE3_9FABA</name>
<evidence type="ECO:0000313" key="1">
    <source>
        <dbReference type="EMBL" id="MCI70722.1"/>
    </source>
</evidence>
<reference evidence="1 2" key="1">
    <citation type="journal article" date="2018" name="Front. Plant Sci.">
        <title>Red Clover (Trifolium pratense) and Zigzag Clover (T. medium) - A Picture of Genomic Similarities and Differences.</title>
        <authorList>
            <person name="Dluhosova J."/>
            <person name="Istvanek J."/>
            <person name="Nedelnik J."/>
            <person name="Repkova J."/>
        </authorList>
    </citation>
    <scope>NUCLEOTIDE SEQUENCE [LARGE SCALE GENOMIC DNA]</scope>
    <source>
        <strain evidence="2">cv. 10/8</strain>
        <tissue evidence="1">Leaf</tissue>
    </source>
</reference>
<accession>A0A392UBE3</accession>
<comment type="caution">
    <text evidence="1">The sequence shown here is derived from an EMBL/GenBank/DDBJ whole genome shotgun (WGS) entry which is preliminary data.</text>
</comment>
<keyword evidence="2" id="KW-1185">Reference proteome</keyword>
<organism evidence="1 2">
    <name type="scientific">Trifolium medium</name>
    <dbReference type="NCBI Taxonomy" id="97028"/>
    <lineage>
        <taxon>Eukaryota</taxon>
        <taxon>Viridiplantae</taxon>
        <taxon>Streptophyta</taxon>
        <taxon>Embryophyta</taxon>
        <taxon>Tracheophyta</taxon>
        <taxon>Spermatophyta</taxon>
        <taxon>Magnoliopsida</taxon>
        <taxon>eudicotyledons</taxon>
        <taxon>Gunneridae</taxon>
        <taxon>Pentapetalae</taxon>
        <taxon>rosids</taxon>
        <taxon>fabids</taxon>
        <taxon>Fabales</taxon>
        <taxon>Fabaceae</taxon>
        <taxon>Papilionoideae</taxon>
        <taxon>50 kb inversion clade</taxon>
        <taxon>NPAAA clade</taxon>
        <taxon>Hologalegina</taxon>
        <taxon>IRL clade</taxon>
        <taxon>Trifolieae</taxon>
        <taxon>Trifolium</taxon>
    </lineage>
</organism>
<dbReference type="AlphaFoldDB" id="A0A392UBE3"/>
<protein>
    <submittedName>
        <fullName evidence="1">Uncharacterized protein</fullName>
    </submittedName>
</protein>
<dbReference type="Proteomes" id="UP000265520">
    <property type="component" value="Unassembled WGS sequence"/>
</dbReference>
<dbReference type="EMBL" id="LXQA010781658">
    <property type="protein sequence ID" value="MCI70722.1"/>
    <property type="molecule type" value="Genomic_DNA"/>
</dbReference>
<sequence length="27" mass="3340">MRMEEEYSLKLRMGARMRNILDGRQRV</sequence>